<organism evidence="1 2">
    <name type="scientific">Rhizobium aquaticum</name>
    <dbReference type="NCBI Taxonomy" id="1549636"/>
    <lineage>
        <taxon>Bacteria</taxon>
        <taxon>Pseudomonadati</taxon>
        <taxon>Pseudomonadota</taxon>
        <taxon>Alphaproteobacteria</taxon>
        <taxon>Hyphomicrobiales</taxon>
        <taxon>Rhizobiaceae</taxon>
        <taxon>Rhizobium/Agrobacterium group</taxon>
        <taxon>Rhizobium</taxon>
    </lineage>
</organism>
<keyword evidence="2" id="KW-1185">Reference proteome</keyword>
<dbReference type="RefSeq" id="WP_354558062.1">
    <property type="nucleotide sequence ID" value="NZ_JBEPMB010000008.1"/>
</dbReference>
<accession>A0ABV2J4B7</accession>
<dbReference type="EMBL" id="JBEPMB010000008">
    <property type="protein sequence ID" value="MET3615598.1"/>
    <property type="molecule type" value="Genomic_DNA"/>
</dbReference>
<proteinExistence type="predicted"/>
<name>A0ABV2J4B7_9HYPH</name>
<dbReference type="InterPro" id="IPR009355">
    <property type="entry name" value="Toluene_mOase_B"/>
</dbReference>
<dbReference type="Gene3D" id="3.10.20.270">
    <property type="entry name" value="TmoB-like"/>
    <property type="match status" value="1"/>
</dbReference>
<protein>
    <submittedName>
        <fullName evidence="1">Toluene monooxygenase system protein B</fullName>
        <ecNumber evidence="1">1.14.13.-</ecNumber>
    </submittedName>
</protein>
<keyword evidence="1" id="KW-0503">Monooxygenase</keyword>
<dbReference type="InterPro" id="IPR036713">
    <property type="entry name" value="TmoB-like_sf"/>
</dbReference>
<sequence>MAMVPLQAAFHGDFLVQLIPVDDEDDMATVAAKIAHHAVNLRVAGRNLPMAVWFNDKQLPASMKFSESGIGPMDYVEAGYVE</sequence>
<reference evidence="1 2" key="1">
    <citation type="submission" date="2024-06" db="EMBL/GenBank/DDBJ databases">
        <title>Genomic Encyclopedia of Type Strains, Phase IV (KMG-IV): sequencing the most valuable type-strain genomes for metagenomic binning, comparative biology and taxonomic classification.</title>
        <authorList>
            <person name="Goeker M."/>
        </authorList>
    </citation>
    <scope>NUCLEOTIDE SEQUENCE [LARGE SCALE GENOMIC DNA]</scope>
    <source>
        <strain evidence="1 2">DSM 29780</strain>
    </source>
</reference>
<evidence type="ECO:0000313" key="1">
    <source>
        <dbReference type="EMBL" id="MET3615598.1"/>
    </source>
</evidence>
<dbReference type="EC" id="1.14.13.-" evidence="1"/>
<dbReference type="GO" id="GO:0004497">
    <property type="term" value="F:monooxygenase activity"/>
    <property type="evidence" value="ECO:0007669"/>
    <property type="project" value="UniProtKB-KW"/>
</dbReference>
<dbReference type="Pfam" id="PF06234">
    <property type="entry name" value="TmoB"/>
    <property type="match status" value="1"/>
</dbReference>
<dbReference type="Proteomes" id="UP001549047">
    <property type="component" value="Unassembled WGS sequence"/>
</dbReference>
<keyword evidence="1" id="KW-0560">Oxidoreductase</keyword>
<comment type="caution">
    <text evidence="1">The sequence shown here is derived from an EMBL/GenBank/DDBJ whole genome shotgun (WGS) entry which is preliminary data.</text>
</comment>
<dbReference type="SUPFAM" id="SSF110814">
    <property type="entry name" value="TmoB-like"/>
    <property type="match status" value="1"/>
</dbReference>
<gene>
    <name evidence="1" type="ORF">ABID16_003945</name>
</gene>
<evidence type="ECO:0000313" key="2">
    <source>
        <dbReference type="Proteomes" id="UP001549047"/>
    </source>
</evidence>